<evidence type="ECO:0000256" key="1">
    <source>
        <dbReference type="SAM" id="Coils"/>
    </source>
</evidence>
<dbReference type="RefSeq" id="WP_117893985.1">
    <property type="nucleotide sequence ID" value="NZ_CABJCV010000003.1"/>
</dbReference>
<feature type="chain" id="PRO_5019315725" description="Lipoprotein" evidence="2">
    <location>
        <begin position="27"/>
        <end position="255"/>
    </location>
</feature>
<organism evidence="3 4">
    <name type="scientific">Holdemania filiformis</name>
    <dbReference type="NCBI Taxonomy" id="61171"/>
    <lineage>
        <taxon>Bacteria</taxon>
        <taxon>Bacillati</taxon>
        <taxon>Bacillota</taxon>
        <taxon>Erysipelotrichia</taxon>
        <taxon>Erysipelotrichales</taxon>
        <taxon>Erysipelotrichaceae</taxon>
        <taxon>Holdemania</taxon>
    </lineage>
</organism>
<gene>
    <name evidence="3" type="ORF">DWY25_04000</name>
</gene>
<reference evidence="3 4" key="1">
    <citation type="submission" date="2018-08" db="EMBL/GenBank/DDBJ databases">
        <title>A genome reference for cultivated species of the human gut microbiota.</title>
        <authorList>
            <person name="Zou Y."/>
            <person name="Xue W."/>
            <person name="Luo G."/>
        </authorList>
    </citation>
    <scope>NUCLEOTIDE SEQUENCE [LARGE SCALE GENOMIC DNA]</scope>
    <source>
        <strain evidence="3 4">AF24-29</strain>
    </source>
</reference>
<name>A0A412G4Z9_9FIRM</name>
<dbReference type="EMBL" id="QRUP01000003">
    <property type="protein sequence ID" value="RGR75910.1"/>
    <property type="molecule type" value="Genomic_DNA"/>
</dbReference>
<keyword evidence="1" id="KW-0175">Coiled coil</keyword>
<evidence type="ECO:0008006" key="5">
    <source>
        <dbReference type="Google" id="ProtNLM"/>
    </source>
</evidence>
<dbReference type="Proteomes" id="UP000284178">
    <property type="component" value="Unassembled WGS sequence"/>
</dbReference>
<evidence type="ECO:0000256" key="2">
    <source>
        <dbReference type="SAM" id="SignalP"/>
    </source>
</evidence>
<comment type="caution">
    <text evidence="3">The sequence shown here is derived from an EMBL/GenBank/DDBJ whole genome shotgun (WGS) entry which is preliminary data.</text>
</comment>
<accession>A0A412G4Z9</accession>
<protein>
    <recommendedName>
        <fullName evidence="5">Lipoprotein</fullName>
    </recommendedName>
</protein>
<dbReference type="GeneID" id="83014568"/>
<keyword evidence="2" id="KW-0732">Signal</keyword>
<sequence>MKKKLFLSFALLASLLLGGCGKTETAAEIMSKVQANQQKNEAVQTYKMDGKIKMAAEGMTLDFPIIMTIQSQPADKQGEPVLYFDLSLSFMGQSMNMKSCVQDQMLYTESDGERSREPIDYNPESVAELQQEMDLKKLYSVFTVKKTDNGYDLNFEAKDYGELAELISLLGNAETDVEALEQMKEQFQTLEETTTLEQCKVNFQISKNYQMTGGVILIETSAVEEGMTMNLSFELNLTVSTDLPMTEMDLSNWVI</sequence>
<keyword evidence="4" id="KW-1185">Reference proteome</keyword>
<feature type="signal peptide" evidence="2">
    <location>
        <begin position="1"/>
        <end position="26"/>
    </location>
</feature>
<dbReference type="PROSITE" id="PS51257">
    <property type="entry name" value="PROKAR_LIPOPROTEIN"/>
    <property type="match status" value="1"/>
</dbReference>
<evidence type="ECO:0000313" key="3">
    <source>
        <dbReference type="EMBL" id="RGR75910.1"/>
    </source>
</evidence>
<dbReference type="AlphaFoldDB" id="A0A412G4Z9"/>
<evidence type="ECO:0000313" key="4">
    <source>
        <dbReference type="Proteomes" id="UP000284178"/>
    </source>
</evidence>
<feature type="coiled-coil region" evidence="1">
    <location>
        <begin position="163"/>
        <end position="193"/>
    </location>
</feature>
<proteinExistence type="predicted"/>